<proteinExistence type="predicted"/>
<dbReference type="GO" id="GO:0005524">
    <property type="term" value="F:ATP binding"/>
    <property type="evidence" value="ECO:0007669"/>
    <property type="project" value="UniProtKB-KW"/>
</dbReference>
<dbReference type="InterPro" id="IPR027417">
    <property type="entry name" value="P-loop_NTPase"/>
</dbReference>
<gene>
    <name evidence="2" type="ORF">CCAL9337_05880</name>
</gene>
<keyword evidence="2" id="KW-0547">Nucleotide-binding</keyword>
<evidence type="ECO:0000259" key="1">
    <source>
        <dbReference type="SMART" id="SM00382"/>
    </source>
</evidence>
<accession>A0AAW3ZWR8</accession>
<dbReference type="Proteomes" id="UP000650616">
    <property type="component" value="Unassembled WGS sequence"/>
</dbReference>
<name>A0AAW3ZWR8_9BACT</name>
<evidence type="ECO:0000313" key="3">
    <source>
        <dbReference type="Proteomes" id="UP000650616"/>
    </source>
</evidence>
<dbReference type="EMBL" id="LIWG01000006">
    <property type="protein sequence ID" value="MBE3608249.1"/>
    <property type="molecule type" value="Genomic_DNA"/>
</dbReference>
<dbReference type="AlphaFoldDB" id="A0AAW3ZWR8"/>
<dbReference type="SMART" id="SM00382">
    <property type="entry name" value="AAA"/>
    <property type="match status" value="1"/>
</dbReference>
<keyword evidence="3" id="KW-1185">Reference proteome</keyword>
<protein>
    <submittedName>
        <fullName evidence="2">ATP-binding protein</fullName>
    </submittedName>
</protein>
<organism evidence="2 3">
    <name type="scientific">Campylobacter californiensis</name>
    <dbReference type="NCBI Taxonomy" id="1032243"/>
    <lineage>
        <taxon>Bacteria</taxon>
        <taxon>Pseudomonadati</taxon>
        <taxon>Campylobacterota</taxon>
        <taxon>Epsilonproteobacteria</taxon>
        <taxon>Campylobacterales</taxon>
        <taxon>Campylobacteraceae</taxon>
        <taxon>Campylobacter</taxon>
    </lineage>
</organism>
<keyword evidence="2" id="KW-0067">ATP-binding</keyword>
<dbReference type="SUPFAM" id="SSF52540">
    <property type="entry name" value="P-loop containing nucleoside triphosphate hydrolases"/>
    <property type="match status" value="1"/>
</dbReference>
<reference evidence="2 3" key="1">
    <citation type="submission" date="2015-08" db="EMBL/GenBank/DDBJ databases">
        <title>Comparative genomics of the Campylobacter concisus group.</title>
        <authorList>
            <person name="Yee E."/>
            <person name="Chapman M.H."/>
            <person name="Huynh S."/>
            <person name="Bono J.L."/>
            <person name="On S.L."/>
            <person name="St Leger J."/>
            <person name="Foster G."/>
            <person name="Parker C.T."/>
            <person name="Miller W.G."/>
        </authorList>
    </citation>
    <scope>NUCLEOTIDE SEQUENCE [LARGE SCALE GENOMIC DNA]</scope>
    <source>
        <strain evidence="2 3">RM9337</strain>
    </source>
</reference>
<dbReference type="RefSeq" id="WP_170016403.1">
    <property type="nucleotide sequence ID" value="NZ_CP012545.1"/>
</dbReference>
<evidence type="ECO:0000313" key="2">
    <source>
        <dbReference type="EMBL" id="MBE3608249.1"/>
    </source>
</evidence>
<sequence length="363" mass="41882">MKDLDFFYHLPLKSIKFIARKEFISSAKTLILGYPGSGKTSLILDALDEYKQEEKLYINLKDLRINADTILANLIEFLKENQSIKILAIDNATTQDQMQKLSQISELEKIIISTNNKTLTIPNFRVLHLEYLDYEEFMLFFRKNISPEAFFSHFLAHGTSVANTMVEPSETAQITQNKLRAELSQTNLQIIKECAKKCAETISAHEIYKILKERIKISKDSVYAGLIELENNGFIKFLSKFNEPNAAKKLFFNDFSVRNALNLKKDFNANFSNIVFCELSKFKDEIFYTNEFDFFLTRRKLAIICVPFTDSEIVFLKFKKLHATLKRMNITRLQVISVANAGEITIEGIKCEILPFSRWALGI</sequence>
<comment type="caution">
    <text evidence="2">The sequence shown here is derived from an EMBL/GenBank/DDBJ whole genome shotgun (WGS) entry which is preliminary data.</text>
</comment>
<dbReference type="InterPro" id="IPR003593">
    <property type="entry name" value="AAA+_ATPase"/>
</dbReference>
<dbReference type="Gene3D" id="3.40.50.300">
    <property type="entry name" value="P-loop containing nucleotide triphosphate hydrolases"/>
    <property type="match status" value="1"/>
</dbReference>
<feature type="domain" description="AAA+ ATPase" evidence="1">
    <location>
        <begin position="25"/>
        <end position="136"/>
    </location>
</feature>